<accession>A0A0D2ELZ1</accession>
<evidence type="ECO:0008006" key="3">
    <source>
        <dbReference type="Google" id="ProtNLM"/>
    </source>
</evidence>
<gene>
    <name evidence="1" type="ORF">Z519_08769</name>
</gene>
<sequence length="223" mass="24294">MGLAAGGKLVWLIYPRFSQFKTSIATVTQPKAARLVHAHILDPASSEAVTHIVPPRPPTDAIGYIKEDGSFFVVEEQPENRVEDGDFDNVKSVSGMDKDQAVEPESSLDPTQAAQCKCGIRFCDCRFCNGCIREMDQSSLTRAFTSAEPQSRGKWVCASCKAAVTYVAGLSAPMNLSGEESSRSAYWSMGSRSRMVESGSKSFSSQGSERLAREQLLEPLRSI</sequence>
<dbReference type="GeneID" id="27701697"/>
<organism evidence="1 2">
    <name type="scientific">Cladophialophora bantiana (strain ATCC 10958 / CBS 173.52 / CDC B-1940 / NIH 8579)</name>
    <name type="common">Xylohypha bantiana</name>
    <dbReference type="NCBI Taxonomy" id="1442370"/>
    <lineage>
        <taxon>Eukaryota</taxon>
        <taxon>Fungi</taxon>
        <taxon>Dikarya</taxon>
        <taxon>Ascomycota</taxon>
        <taxon>Pezizomycotina</taxon>
        <taxon>Eurotiomycetes</taxon>
        <taxon>Chaetothyriomycetidae</taxon>
        <taxon>Chaetothyriales</taxon>
        <taxon>Herpotrichiellaceae</taxon>
        <taxon>Cladophialophora</taxon>
    </lineage>
</organism>
<dbReference type="AlphaFoldDB" id="A0A0D2ELZ1"/>
<protein>
    <recommendedName>
        <fullName evidence="3">Zinc finger PHD-type domain-containing protein</fullName>
    </recommendedName>
</protein>
<evidence type="ECO:0000313" key="2">
    <source>
        <dbReference type="Proteomes" id="UP000053789"/>
    </source>
</evidence>
<dbReference type="Proteomes" id="UP000053789">
    <property type="component" value="Unassembled WGS sequence"/>
</dbReference>
<dbReference type="OrthoDB" id="428577at2759"/>
<proteinExistence type="predicted"/>
<evidence type="ECO:0000313" key="1">
    <source>
        <dbReference type="EMBL" id="KIW90986.1"/>
    </source>
</evidence>
<dbReference type="RefSeq" id="XP_016617655.1">
    <property type="nucleotide sequence ID" value="XM_016766497.1"/>
</dbReference>
<dbReference type="HOGENOM" id="CLU_1250561_0_0_1"/>
<name>A0A0D2ELZ1_CLAB1</name>
<dbReference type="VEuPathDB" id="FungiDB:Z519_08769"/>
<reference evidence="1" key="1">
    <citation type="submission" date="2015-01" db="EMBL/GenBank/DDBJ databases">
        <title>The Genome Sequence of Cladophialophora bantiana CBS 173.52.</title>
        <authorList>
            <consortium name="The Broad Institute Genomics Platform"/>
            <person name="Cuomo C."/>
            <person name="de Hoog S."/>
            <person name="Gorbushina A."/>
            <person name="Stielow B."/>
            <person name="Teixiera M."/>
            <person name="Abouelleil A."/>
            <person name="Chapman S.B."/>
            <person name="Priest M."/>
            <person name="Young S.K."/>
            <person name="Wortman J."/>
            <person name="Nusbaum C."/>
            <person name="Birren B."/>
        </authorList>
    </citation>
    <scope>NUCLEOTIDE SEQUENCE [LARGE SCALE GENOMIC DNA]</scope>
    <source>
        <strain evidence="1">CBS 173.52</strain>
    </source>
</reference>
<dbReference type="EMBL" id="KN846992">
    <property type="protein sequence ID" value="KIW90986.1"/>
    <property type="molecule type" value="Genomic_DNA"/>
</dbReference>
<keyword evidence="2" id="KW-1185">Reference proteome</keyword>